<dbReference type="STRING" id="6669.E9H339"/>
<dbReference type="GO" id="GO:0005739">
    <property type="term" value="C:mitochondrion"/>
    <property type="evidence" value="ECO:0000318"/>
    <property type="project" value="GO_Central"/>
</dbReference>
<dbReference type="GO" id="GO:0005758">
    <property type="term" value="C:mitochondrial intermembrane space"/>
    <property type="evidence" value="ECO:0007669"/>
    <property type="project" value="UniProtKB-SubCell"/>
</dbReference>
<dbReference type="SUPFAM" id="SSF69000">
    <property type="entry name" value="FAD-dependent thiol oxidase"/>
    <property type="match status" value="1"/>
</dbReference>
<evidence type="ECO:0000256" key="7">
    <source>
        <dbReference type="ARBA" id="ARBA00023157"/>
    </source>
</evidence>
<evidence type="ECO:0000313" key="12">
    <source>
        <dbReference type="Proteomes" id="UP000000305"/>
    </source>
</evidence>
<reference evidence="11 12" key="1">
    <citation type="journal article" date="2011" name="Science">
        <title>The ecoresponsive genome of Daphnia pulex.</title>
        <authorList>
            <person name="Colbourne J.K."/>
            <person name="Pfrender M.E."/>
            <person name="Gilbert D."/>
            <person name="Thomas W.K."/>
            <person name="Tucker A."/>
            <person name="Oakley T.H."/>
            <person name="Tokishita S."/>
            <person name="Aerts A."/>
            <person name="Arnold G.J."/>
            <person name="Basu M.K."/>
            <person name="Bauer D.J."/>
            <person name="Caceres C.E."/>
            <person name="Carmel L."/>
            <person name="Casola C."/>
            <person name="Choi J.H."/>
            <person name="Detter J.C."/>
            <person name="Dong Q."/>
            <person name="Dusheyko S."/>
            <person name="Eads B.D."/>
            <person name="Frohlich T."/>
            <person name="Geiler-Samerotte K.A."/>
            <person name="Gerlach D."/>
            <person name="Hatcher P."/>
            <person name="Jogdeo S."/>
            <person name="Krijgsveld J."/>
            <person name="Kriventseva E.V."/>
            <person name="Kultz D."/>
            <person name="Laforsch C."/>
            <person name="Lindquist E."/>
            <person name="Lopez J."/>
            <person name="Manak J.R."/>
            <person name="Muller J."/>
            <person name="Pangilinan J."/>
            <person name="Patwardhan R.P."/>
            <person name="Pitluck S."/>
            <person name="Pritham E.J."/>
            <person name="Rechtsteiner A."/>
            <person name="Rho M."/>
            <person name="Rogozin I.B."/>
            <person name="Sakarya O."/>
            <person name="Salamov A."/>
            <person name="Schaack S."/>
            <person name="Shapiro H."/>
            <person name="Shiga Y."/>
            <person name="Skalitzky C."/>
            <person name="Smith Z."/>
            <person name="Souvorov A."/>
            <person name="Sung W."/>
            <person name="Tang Z."/>
            <person name="Tsuchiya D."/>
            <person name="Tu H."/>
            <person name="Vos H."/>
            <person name="Wang M."/>
            <person name="Wolf Y.I."/>
            <person name="Yamagata H."/>
            <person name="Yamada T."/>
            <person name="Ye Y."/>
            <person name="Shaw J.R."/>
            <person name="Andrews J."/>
            <person name="Crease T.J."/>
            <person name="Tang H."/>
            <person name="Lucas S.M."/>
            <person name="Robertson H.M."/>
            <person name="Bork P."/>
            <person name="Koonin E.V."/>
            <person name="Zdobnov E.M."/>
            <person name="Grigoriev I.V."/>
            <person name="Lynch M."/>
            <person name="Boore J.L."/>
        </authorList>
    </citation>
    <scope>NUCLEOTIDE SEQUENCE [LARGE SCALE GENOMIC DNA]</scope>
</reference>
<evidence type="ECO:0000256" key="5">
    <source>
        <dbReference type="ARBA" id="ARBA00023002"/>
    </source>
</evidence>
<proteinExistence type="predicted"/>
<keyword evidence="12" id="KW-1185">Reference proteome</keyword>
<accession>E9H339</accession>
<keyword evidence="7" id="KW-1015">Disulfide bond</keyword>
<dbReference type="AlphaFoldDB" id="E9H339"/>
<organism evidence="11 12">
    <name type="scientific">Daphnia pulex</name>
    <name type="common">Water flea</name>
    <dbReference type="NCBI Taxonomy" id="6669"/>
    <lineage>
        <taxon>Eukaryota</taxon>
        <taxon>Metazoa</taxon>
        <taxon>Ecdysozoa</taxon>
        <taxon>Arthropoda</taxon>
        <taxon>Crustacea</taxon>
        <taxon>Branchiopoda</taxon>
        <taxon>Diplostraca</taxon>
        <taxon>Cladocera</taxon>
        <taxon>Anomopoda</taxon>
        <taxon>Daphniidae</taxon>
        <taxon>Daphnia</taxon>
    </lineage>
</organism>
<evidence type="ECO:0000259" key="10">
    <source>
        <dbReference type="PROSITE" id="PS51324"/>
    </source>
</evidence>
<dbReference type="GO" id="GO:0050660">
    <property type="term" value="F:flavin adenine dinucleotide binding"/>
    <property type="evidence" value="ECO:0000318"/>
    <property type="project" value="GO_Central"/>
</dbReference>
<dbReference type="InterPro" id="IPR017905">
    <property type="entry name" value="ERV/ALR_sulphydryl_oxidase"/>
</dbReference>
<sequence>MASQQSEDFSPHGNQGIKKPCRTCSDFKTWTTNLNQNANVQEKMNSQISQSTGAETKSSFRPTIHTVEKTFPECPLDRQQLGRNSWSVLHTIAAYYPETPTVDQQKDMVQFMALFTKFYPCTDCSEDFKERLIANPPATQNNSILSQWLCAMHNEVNVKLGKPEFDCNLVNQRWRNGWKDGSCD</sequence>
<dbReference type="EMBL" id="GL732587">
    <property type="protein sequence ID" value="EFX73902.1"/>
    <property type="molecule type" value="Genomic_DNA"/>
</dbReference>
<dbReference type="FunFam" id="1.20.120.310:FF:000003">
    <property type="entry name" value="Sulfhydryl oxidase"/>
    <property type="match status" value="1"/>
</dbReference>
<keyword evidence="4 9" id="KW-0274">FAD</keyword>
<dbReference type="GO" id="GO:0016971">
    <property type="term" value="F:flavin-dependent sulfhydryl oxidase activity"/>
    <property type="evidence" value="ECO:0000318"/>
    <property type="project" value="GO_Central"/>
</dbReference>
<dbReference type="OrthoDB" id="17199at2759"/>
<comment type="cofactor">
    <cofactor evidence="1 9">
        <name>FAD</name>
        <dbReference type="ChEBI" id="CHEBI:57692"/>
    </cofactor>
</comment>
<dbReference type="InParanoid" id="E9H339"/>
<keyword evidence="3 9" id="KW-0285">Flavoprotein</keyword>
<dbReference type="OMA" id="PCRTCNT"/>
<dbReference type="PROSITE" id="PS51324">
    <property type="entry name" value="ERV_ALR"/>
    <property type="match status" value="1"/>
</dbReference>
<evidence type="ECO:0000256" key="6">
    <source>
        <dbReference type="ARBA" id="ARBA00023128"/>
    </source>
</evidence>
<evidence type="ECO:0000256" key="4">
    <source>
        <dbReference type="ARBA" id="ARBA00022827"/>
    </source>
</evidence>
<evidence type="ECO:0000256" key="2">
    <source>
        <dbReference type="ARBA" id="ARBA00004569"/>
    </source>
</evidence>
<evidence type="ECO:0000256" key="3">
    <source>
        <dbReference type="ARBA" id="ARBA00022630"/>
    </source>
</evidence>
<feature type="domain" description="ERV/ALR sulfhydryl oxidase" evidence="10">
    <location>
        <begin position="74"/>
        <end position="174"/>
    </location>
</feature>
<evidence type="ECO:0000313" key="11">
    <source>
        <dbReference type="EMBL" id="EFX73902.1"/>
    </source>
</evidence>
<dbReference type="PhylomeDB" id="E9H339"/>
<dbReference type="InterPro" id="IPR036774">
    <property type="entry name" value="ERV/ALR_sulphydryl_oxid_sf"/>
</dbReference>
<protein>
    <recommendedName>
        <fullName evidence="9">Sulfhydryl oxidase</fullName>
        <ecNumber evidence="9">1.8.3.2</ecNumber>
    </recommendedName>
</protein>
<dbReference type="Gene3D" id="1.20.120.310">
    <property type="entry name" value="ERV/ALR sulfhydryl oxidase domain"/>
    <property type="match status" value="1"/>
</dbReference>
<dbReference type="eggNOG" id="KOG3355">
    <property type="taxonomic scope" value="Eukaryota"/>
</dbReference>
<evidence type="ECO:0000256" key="9">
    <source>
        <dbReference type="RuleBase" id="RU371123"/>
    </source>
</evidence>
<evidence type="ECO:0000256" key="1">
    <source>
        <dbReference type="ARBA" id="ARBA00001974"/>
    </source>
</evidence>
<dbReference type="PANTHER" id="PTHR12645">
    <property type="entry name" value="ALR/ERV"/>
    <property type="match status" value="1"/>
</dbReference>
<keyword evidence="5 9" id="KW-0560">Oxidoreductase</keyword>
<dbReference type="EC" id="1.8.3.2" evidence="9"/>
<comment type="catalytic activity">
    <reaction evidence="8 9">
        <text>2 R'C(R)SH + O2 = R'C(R)S-S(R)CR' + H2O2</text>
        <dbReference type="Rhea" id="RHEA:17357"/>
        <dbReference type="ChEBI" id="CHEBI:15379"/>
        <dbReference type="ChEBI" id="CHEBI:16240"/>
        <dbReference type="ChEBI" id="CHEBI:16520"/>
        <dbReference type="ChEBI" id="CHEBI:17412"/>
        <dbReference type="EC" id="1.8.3.2"/>
    </reaction>
</comment>
<dbReference type="InterPro" id="IPR039799">
    <property type="entry name" value="ALR/ERV"/>
</dbReference>
<dbReference type="Proteomes" id="UP000000305">
    <property type="component" value="Unassembled WGS sequence"/>
</dbReference>
<dbReference type="HOGENOM" id="CLU_070631_1_1_1"/>
<dbReference type="KEGG" id="dpx:DAPPUDRAFT_307542"/>
<gene>
    <name evidence="11" type="ORF">DAPPUDRAFT_307542</name>
</gene>
<keyword evidence="6" id="KW-0496">Mitochondrion</keyword>
<dbReference type="PANTHER" id="PTHR12645:SF0">
    <property type="entry name" value="FAD-LINKED SULFHYDRYL OXIDASE ALR"/>
    <property type="match status" value="1"/>
</dbReference>
<dbReference type="FunCoup" id="E9H339">
    <property type="interactions" value="1285"/>
</dbReference>
<comment type="subcellular location">
    <subcellularLocation>
        <location evidence="2">Mitochondrion intermembrane space</location>
    </subcellularLocation>
</comment>
<evidence type="ECO:0000256" key="8">
    <source>
        <dbReference type="ARBA" id="ARBA00048864"/>
    </source>
</evidence>
<name>E9H339_DAPPU</name>
<dbReference type="Pfam" id="PF04777">
    <property type="entry name" value="Evr1_Alr"/>
    <property type="match status" value="1"/>
</dbReference>